<feature type="transmembrane region" description="Helical" evidence="1">
    <location>
        <begin position="21"/>
        <end position="47"/>
    </location>
</feature>
<name>A0ABV4ULP7_9MICC</name>
<dbReference type="InterPro" id="IPR025327">
    <property type="entry name" value="DUF4233"/>
</dbReference>
<reference evidence="2 3" key="1">
    <citation type="submission" date="2024-09" db="EMBL/GenBank/DDBJ databases">
        <authorList>
            <person name="Salinas-Garcia M.A."/>
            <person name="Prieme A."/>
        </authorList>
    </citation>
    <scope>NUCLEOTIDE SEQUENCE [LARGE SCALE GENOMIC DNA]</scope>
    <source>
        <strain evidence="2 3">DSM 21081</strain>
    </source>
</reference>
<dbReference type="RefSeq" id="WP_373970204.1">
    <property type="nucleotide sequence ID" value="NZ_JBHDLJ010000001.1"/>
</dbReference>
<evidence type="ECO:0000256" key="1">
    <source>
        <dbReference type="SAM" id="Phobius"/>
    </source>
</evidence>
<organism evidence="2 3">
    <name type="scientific">Arthrobacter halodurans</name>
    <dbReference type="NCBI Taxonomy" id="516699"/>
    <lineage>
        <taxon>Bacteria</taxon>
        <taxon>Bacillati</taxon>
        <taxon>Actinomycetota</taxon>
        <taxon>Actinomycetes</taxon>
        <taxon>Micrococcales</taxon>
        <taxon>Micrococcaceae</taxon>
        <taxon>Arthrobacter</taxon>
    </lineage>
</organism>
<comment type="caution">
    <text evidence="2">The sequence shown here is derived from an EMBL/GenBank/DDBJ whole genome shotgun (WGS) entry which is preliminary data.</text>
</comment>
<evidence type="ECO:0000313" key="2">
    <source>
        <dbReference type="EMBL" id="MFB0833033.1"/>
    </source>
</evidence>
<keyword evidence="3" id="KW-1185">Reference proteome</keyword>
<accession>A0ABV4ULP7</accession>
<dbReference type="Pfam" id="PF14017">
    <property type="entry name" value="DUF4233"/>
    <property type="match status" value="1"/>
</dbReference>
<feature type="transmembrane region" description="Helical" evidence="1">
    <location>
        <begin position="53"/>
        <end position="76"/>
    </location>
</feature>
<proteinExistence type="predicted"/>
<keyword evidence="1" id="KW-0472">Membrane</keyword>
<dbReference type="EMBL" id="JBHDLJ010000001">
    <property type="protein sequence ID" value="MFB0833033.1"/>
    <property type="molecule type" value="Genomic_DNA"/>
</dbReference>
<keyword evidence="1" id="KW-1133">Transmembrane helix</keyword>
<dbReference type="Proteomes" id="UP001575652">
    <property type="component" value="Unassembled WGS sequence"/>
</dbReference>
<keyword evidence="1" id="KW-0812">Transmembrane</keyword>
<sequence>MARLTKAQRAWRPGMKKPRRSIRVMFASTVLSLEAFVVFFATLGLFGLYRDQVAPWLILGAGIAFSAVCILTCALLGRPLGYWIGWGIQLLLVLAGFVEPMMFVVGPLFAAAWWYAVVKGRSMDLENARRDREEAEWEARQGPPAADG</sequence>
<protein>
    <submittedName>
        <fullName evidence="2">DUF4233 domain-containing protein</fullName>
    </submittedName>
</protein>
<gene>
    <name evidence="2" type="ORF">ACETWP_00350</name>
</gene>
<feature type="transmembrane region" description="Helical" evidence="1">
    <location>
        <begin position="88"/>
        <end position="116"/>
    </location>
</feature>
<evidence type="ECO:0000313" key="3">
    <source>
        <dbReference type="Proteomes" id="UP001575652"/>
    </source>
</evidence>